<feature type="compositionally biased region" description="Acidic residues" evidence="11">
    <location>
        <begin position="763"/>
        <end position="773"/>
    </location>
</feature>
<evidence type="ECO:0000256" key="4">
    <source>
        <dbReference type="ARBA" id="ARBA00022490"/>
    </source>
</evidence>
<reference evidence="15 16" key="1">
    <citation type="journal article" date="2021" name="Comput. Struct. Biotechnol. J.">
        <title>De novo genome assembly of the potent medicinal plant Rehmannia glutinosa using nanopore technology.</title>
        <authorList>
            <person name="Ma L."/>
            <person name="Dong C."/>
            <person name="Song C."/>
            <person name="Wang X."/>
            <person name="Zheng X."/>
            <person name="Niu Y."/>
            <person name="Chen S."/>
            <person name="Feng W."/>
        </authorList>
    </citation>
    <scope>NUCLEOTIDE SEQUENCE [LARGE SCALE GENOMIC DNA]</scope>
    <source>
        <strain evidence="15">DH-2019</strain>
    </source>
</reference>
<name>A0ABR0V2M7_REHGL</name>
<comment type="caution">
    <text evidence="15">The sequence shown here is derived from an EMBL/GenBank/DDBJ whole genome shotgun (WGS) entry which is preliminary data.</text>
</comment>
<keyword evidence="5" id="KW-0433">Leucine-rich repeat</keyword>
<dbReference type="Gene3D" id="1.10.8.430">
    <property type="entry name" value="Helical domain of apoptotic protease-activating factors"/>
    <property type="match status" value="1"/>
</dbReference>
<evidence type="ECO:0000256" key="2">
    <source>
        <dbReference type="ARBA" id="ARBA00004496"/>
    </source>
</evidence>
<dbReference type="PRINTS" id="PR00364">
    <property type="entry name" value="DISEASERSIST"/>
</dbReference>
<feature type="compositionally biased region" description="Basic and acidic residues" evidence="11">
    <location>
        <begin position="774"/>
        <end position="790"/>
    </location>
</feature>
<evidence type="ECO:0000256" key="9">
    <source>
        <dbReference type="ARBA" id="ARBA00022821"/>
    </source>
</evidence>
<dbReference type="InterPro" id="IPR032675">
    <property type="entry name" value="LRR_dom_sf"/>
</dbReference>
<dbReference type="InterPro" id="IPR044974">
    <property type="entry name" value="Disease_R_plants"/>
</dbReference>
<feature type="region of interest" description="Disordered" evidence="11">
    <location>
        <begin position="726"/>
        <end position="840"/>
    </location>
</feature>
<evidence type="ECO:0000256" key="8">
    <source>
        <dbReference type="ARBA" id="ARBA00022741"/>
    </source>
</evidence>
<dbReference type="PANTHER" id="PTHR23155">
    <property type="entry name" value="DISEASE RESISTANCE PROTEIN RP"/>
    <property type="match status" value="1"/>
</dbReference>
<dbReference type="Gene3D" id="3.40.50.300">
    <property type="entry name" value="P-loop containing nucleotide triphosphate hydrolases"/>
    <property type="match status" value="1"/>
</dbReference>
<dbReference type="Pfam" id="PF23559">
    <property type="entry name" value="WHD_DRP"/>
    <property type="match status" value="1"/>
</dbReference>
<evidence type="ECO:0000256" key="3">
    <source>
        <dbReference type="ARBA" id="ARBA00008894"/>
    </source>
</evidence>
<dbReference type="Proteomes" id="UP001318860">
    <property type="component" value="Unassembled WGS sequence"/>
</dbReference>
<dbReference type="InterPro" id="IPR042197">
    <property type="entry name" value="Apaf_helical"/>
</dbReference>
<dbReference type="SUPFAM" id="SSF52540">
    <property type="entry name" value="P-loop containing nucleoside triphosphate hydrolases"/>
    <property type="match status" value="1"/>
</dbReference>
<dbReference type="SUPFAM" id="SSF52058">
    <property type="entry name" value="L domain-like"/>
    <property type="match status" value="1"/>
</dbReference>
<comment type="subcellular location">
    <subcellularLocation>
        <location evidence="2">Cytoplasm</location>
    </subcellularLocation>
</comment>
<proteinExistence type="inferred from homology"/>
<organism evidence="15 16">
    <name type="scientific">Rehmannia glutinosa</name>
    <name type="common">Chinese foxglove</name>
    <dbReference type="NCBI Taxonomy" id="99300"/>
    <lineage>
        <taxon>Eukaryota</taxon>
        <taxon>Viridiplantae</taxon>
        <taxon>Streptophyta</taxon>
        <taxon>Embryophyta</taxon>
        <taxon>Tracheophyta</taxon>
        <taxon>Spermatophyta</taxon>
        <taxon>Magnoliopsida</taxon>
        <taxon>eudicotyledons</taxon>
        <taxon>Gunneridae</taxon>
        <taxon>Pentapetalae</taxon>
        <taxon>asterids</taxon>
        <taxon>lamiids</taxon>
        <taxon>Lamiales</taxon>
        <taxon>Orobanchaceae</taxon>
        <taxon>Rehmannieae</taxon>
        <taxon>Rehmannia</taxon>
    </lineage>
</organism>
<keyword evidence="6" id="KW-0381">Hypersensitive response</keyword>
<evidence type="ECO:0008006" key="17">
    <source>
        <dbReference type="Google" id="ProtNLM"/>
    </source>
</evidence>
<dbReference type="Gene3D" id="3.80.10.10">
    <property type="entry name" value="Ribonuclease Inhibitor"/>
    <property type="match status" value="1"/>
</dbReference>
<dbReference type="InterPro" id="IPR002182">
    <property type="entry name" value="NB-ARC"/>
</dbReference>
<feature type="compositionally biased region" description="Basic residues" evidence="11">
    <location>
        <begin position="808"/>
        <end position="827"/>
    </location>
</feature>
<evidence type="ECO:0000256" key="10">
    <source>
        <dbReference type="ARBA" id="ARBA00022840"/>
    </source>
</evidence>
<protein>
    <recommendedName>
        <fullName evidence="17">NB-ARC domain-containing protein</fullName>
    </recommendedName>
</protein>
<keyword evidence="10" id="KW-0067">ATP-binding</keyword>
<feature type="compositionally biased region" description="Basic and acidic residues" evidence="11">
    <location>
        <begin position="830"/>
        <end position="840"/>
    </location>
</feature>
<evidence type="ECO:0000259" key="14">
    <source>
        <dbReference type="Pfam" id="PF23598"/>
    </source>
</evidence>
<dbReference type="Gene3D" id="1.10.10.10">
    <property type="entry name" value="Winged helix-like DNA-binding domain superfamily/Winged helix DNA-binding domain"/>
    <property type="match status" value="1"/>
</dbReference>
<keyword evidence="4" id="KW-0963">Cytoplasm</keyword>
<comment type="function">
    <text evidence="1">Confers resistance to late blight (Phytophthora infestans) races carrying the avirulence gene Avr1. Resistance proteins guard the plant against pathogens that contain an appropriate avirulence protein via an indirect interaction with this avirulence protein. That triggers a defense system including the hypersensitive response, which restricts the pathogen growth.</text>
</comment>
<evidence type="ECO:0000256" key="7">
    <source>
        <dbReference type="ARBA" id="ARBA00022737"/>
    </source>
</evidence>
<feature type="domain" description="Disease resistance R13L4/SHOC-2-like LRR" evidence="14">
    <location>
        <begin position="374"/>
        <end position="616"/>
    </location>
</feature>
<dbReference type="Pfam" id="PF23598">
    <property type="entry name" value="LRR_14"/>
    <property type="match status" value="1"/>
</dbReference>
<dbReference type="InterPro" id="IPR036388">
    <property type="entry name" value="WH-like_DNA-bd_sf"/>
</dbReference>
<evidence type="ECO:0000313" key="16">
    <source>
        <dbReference type="Proteomes" id="UP001318860"/>
    </source>
</evidence>
<keyword evidence="8" id="KW-0547">Nucleotide-binding</keyword>
<dbReference type="Pfam" id="PF00931">
    <property type="entry name" value="NB-ARC"/>
    <property type="match status" value="1"/>
</dbReference>
<evidence type="ECO:0000256" key="1">
    <source>
        <dbReference type="ARBA" id="ARBA00002074"/>
    </source>
</evidence>
<evidence type="ECO:0000256" key="6">
    <source>
        <dbReference type="ARBA" id="ARBA00022667"/>
    </source>
</evidence>
<comment type="similarity">
    <text evidence="3">Belongs to the disease resistance NB-LRR family.</text>
</comment>
<keyword evidence="9" id="KW-0611">Plant defense</keyword>
<evidence type="ECO:0000256" key="5">
    <source>
        <dbReference type="ARBA" id="ARBA00022614"/>
    </source>
</evidence>
<feature type="domain" description="NB-ARC" evidence="12">
    <location>
        <begin position="1"/>
        <end position="148"/>
    </location>
</feature>
<dbReference type="InterPro" id="IPR058922">
    <property type="entry name" value="WHD_DRP"/>
</dbReference>
<feature type="domain" description="Disease resistance protein winged helix" evidence="13">
    <location>
        <begin position="230"/>
        <end position="300"/>
    </location>
</feature>
<dbReference type="PANTHER" id="PTHR23155:SF1152">
    <property type="entry name" value="AAA+ ATPASE DOMAIN-CONTAINING PROTEIN"/>
    <property type="match status" value="1"/>
</dbReference>
<accession>A0ABR0V2M7</accession>
<gene>
    <name evidence="15" type="ORF">DH2020_037565</name>
</gene>
<keyword evidence="16" id="KW-1185">Reference proteome</keyword>
<dbReference type="InterPro" id="IPR055414">
    <property type="entry name" value="LRR_R13L4/SHOC2-like"/>
</dbReference>
<keyword evidence="7" id="KW-0677">Repeat</keyword>
<sequence length="854" mass="98064">MAGIGKTTLAMEIFQDPLISSQFDCRVWVTLGPECPHREIICGILAQIDPHIDIMHIEGSDEELDEYLHKSLKDRRYLIVLDDIWDVGVMDGLKGLLPDDINGSRVLLTTRIKDVADVGGIHQRYWMTDLHDTESWCLLRELVFGEELCPPQLEKAGKKIAQKCEGHPLTIVIVADFLRKADKTPDHWNKVAEKENSVFNDAYDKMLGVLYPSYQYLPQYLKACFLYMGVFPQKYEISLPKLFMLWIAEGFLEPGPDKSIEDFAMECLADISRRSLIVEVQKRYNYRTKTCRLHSVFWHLCLVEARKNKFFHVVNSYADSLVEAIKDQHRLCIHKNILFGIKEVYNSMASISTARSLLCTGLHHPYPVSICLGLRFLRVLDALTIPFYEFPIDQILNLVHLRYLALTFYNGNIPSSISKLWNLQFLIVHRHLSIKLYGSQSYLPIEIWDMKELKHLQIMGSDLPDPCYETPILKNLLTLLDVSARSFTKGVVKRIPNLKKLGIRIELELDSIEPLSCFHHISNLRRLESLKCVILNPIVAPHIEPLPNFPSEMSTIASLPNLKVLKLRCYAFRGPKWEIYGEAFAQLEFLLIEDTDLVHWTVGDGGFPFLETVRIKNCYKLEEVPEEFRNSIITIHLIDCNPLAVTCAKEIQKKMEQETGIVSLLWYNIHGMTRTPSQTPNLIQKIFHELPENPRKYRGPCGGKIRGYSRILWEGDHRYLRIGLQRGPPMSPRGGHLGKGPPLEKVGNSLGDGNTRRSSPSPIEDEVPCEGVEENYRKRSLSCEKPEKLAKNQSSSSKVWQGGEARETKKRCVQTRYPKNRRRKRLNRGTPEKLDSHVDPNESSFFTSKVMIMM</sequence>
<evidence type="ECO:0000259" key="13">
    <source>
        <dbReference type="Pfam" id="PF23559"/>
    </source>
</evidence>
<evidence type="ECO:0000259" key="12">
    <source>
        <dbReference type="Pfam" id="PF00931"/>
    </source>
</evidence>
<evidence type="ECO:0000313" key="15">
    <source>
        <dbReference type="EMBL" id="KAK6128715.1"/>
    </source>
</evidence>
<dbReference type="EMBL" id="JABTTQ020001705">
    <property type="protein sequence ID" value="KAK6128715.1"/>
    <property type="molecule type" value="Genomic_DNA"/>
</dbReference>
<evidence type="ECO:0000256" key="11">
    <source>
        <dbReference type="SAM" id="MobiDB-lite"/>
    </source>
</evidence>
<dbReference type="InterPro" id="IPR027417">
    <property type="entry name" value="P-loop_NTPase"/>
</dbReference>